<feature type="region of interest" description="Disordered" evidence="1">
    <location>
        <begin position="1"/>
        <end position="57"/>
    </location>
</feature>
<dbReference type="EMBL" id="ML213609">
    <property type="protein sequence ID" value="TFK37236.1"/>
    <property type="molecule type" value="Genomic_DNA"/>
</dbReference>
<reference evidence="2 3" key="1">
    <citation type="journal article" date="2019" name="Nat. Ecol. Evol.">
        <title>Megaphylogeny resolves global patterns of mushroom evolution.</title>
        <authorList>
            <person name="Varga T."/>
            <person name="Krizsan K."/>
            <person name="Foldi C."/>
            <person name="Dima B."/>
            <person name="Sanchez-Garcia M."/>
            <person name="Sanchez-Ramirez S."/>
            <person name="Szollosi G.J."/>
            <person name="Szarkandi J.G."/>
            <person name="Papp V."/>
            <person name="Albert L."/>
            <person name="Andreopoulos W."/>
            <person name="Angelini C."/>
            <person name="Antonin V."/>
            <person name="Barry K.W."/>
            <person name="Bougher N.L."/>
            <person name="Buchanan P."/>
            <person name="Buyck B."/>
            <person name="Bense V."/>
            <person name="Catcheside P."/>
            <person name="Chovatia M."/>
            <person name="Cooper J."/>
            <person name="Damon W."/>
            <person name="Desjardin D."/>
            <person name="Finy P."/>
            <person name="Geml J."/>
            <person name="Haridas S."/>
            <person name="Hughes K."/>
            <person name="Justo A."/>
            <person name="Karasinski D."/>
            <person name="Kautmanova I."/>
            <person name="Kiss B."/>
            <person name="Kocsube S."/>
            <person name="Kotiranta H."/>
            <person name="LaButti K.M."/>
            <person name="Lechner B.E."/>
            <person name="Liimatainen K."/>
            <person name="Lipzen A."/>
            <person name="Lukacs Z."/>
            <person name="Mihaltcheva S."/>
            <person name="Morgado L.N."/>
            <person name="Niskanen T."/>
            <person name="Noordeloos M.E."/>
            <person name="Ohm R.A."/>
            <person name="Ortiz-Santana B."/>
            <person name="Ovrebo C."/>
            <person name="Racz N."/>
            <person name="Riley R."/>
            <person name="Savchenko A."/>
            <person name="Shiryaev A."/>
            <person name="Soop K."/>
            <person name="Spirin V."/>
            <person name="Szebenyi C."/>
            <person name="Tomsovsky M."/>
            <person name="Tulloss R.E."/>
            <person name="Uehling J."/>
            <person name="Grigoriev I.V."/>
            <person name="Vagvolgyi C."/>
            <person name="Papp T."/>
            <person name="Martin F.M."/>
            <person name="Miettinen O."/>
            <person name="Hibbett D.S."/>
            <person name="Nagy L.G."/>
        </authorList>
    </citation>
    <scope>NUCLEOTIDE SEQUENCE [LARGE SCALE GENOMIC DNA]</scope>
    <source>
        <strain evidence="2 3">CBS 166.37</strain>
    </source>
</reference>
<feature type="compositionally biased region" description="Low complexity" evidence="1">
    <location>
        <begin position="38"/>
        <end position="51"/>
    </location>
</feature>
<protein>
    <submittedName>
        <fullName evidence="2">Uncharacterized protein</fullName>
    </submittedName>
</protein>
<evidence type="ECO:0000256" key="1">
    <source>
        <dbReference type="SAM" id="MobiDB-lite"/>
    </source>
</evidence>
<name>A0A5C3LYM7_9AGAR</name>
<organism evidence="2 3">
    <name type="scientific">Crucibulum laeve</name>
    <dbReference type="NCBI Taxonomy" id="68775"/>
    <lineage>
        <taxon>Eukaryota</taxon>
        <taxon>Fungi</taxon>
        <taxon>Dikarya</taxon>
        <taxon>Basidiomycota</taxon>
        <taxon>Agaricomycotina</taxon>
        <taxon>Agaricomycetes</taxon>
        <taxon>Agaricomycetidae</taxon>
        <taxon>Agaricales</taxon>
        <taxon>Agaricineae</taxon>
        <taxon>Nidulariaceae</taxon>
        <taxon>Crucibulum</taxon>
    </lineage>
</organism>
<feature type="compositionally biased region" description="Polar residues" evidence="1">
    <location>
        <begin position="1"/>
        <end position="37"/>
    </location>
</feature>
<dbReference type="Proteomes" id="UP000308652">
    <property type="component" value="Unassembled WGS sequence"/>
</dbReference>
<gene>
    <name evidence="2" type="ORF">BDQ12DRAFT_214175</name>
</gene>
<dbReference type="OrthoDB" id="3268823at2759"/>
<accession>A0A5C3LYM7</accession>
<evidence type="ECO:0000313" key="3">
    <source>
        <dbReference type="Proteomes" id="UP000308652"/>
    </source>
</evidence>
<evidence type="ECO:0000313" key="2">
    <source>
        <dbReference type="EMBL" id="TFK37236.1"/>
    </source>
</evidence>
<dbReference type="AlphaFoldDB" id="A0A5C3LYM7"/>
<keyword evidence="3" id="KW-1185">Reference proteome</keyword>
<sequence length="180" mass="19003">MPTQFTLRPTVRQDSGTRFAAATNTMSAPTTTSAQHHSMSTSRTSGSYSPSQKGTNLPKKAVSGIIYPEHISHSESVYSKWDLPTKEIPSGARQGVGSLPGTNYEKAVAETPEERLHEGTLWAIEAGDSHAPGAAPSPPEYPIEEKPGGAHYFGVGSLPGKYNEQGVAVLPGESIVSSVI</sequence>
<proteinExistence type="predicted"/>